<keyword evidence="7 9" id="KW-0472">Membrane</keyword>
<accession>A0A364LJ76</accession>
<evidence type="ECO:0000313" key="11">
    <source>
        <dbReference type="EMBL" id="RAP36545.1"/>
    </source>
</evidence>
<dbReference type="GO" id="GO:0005886">
    <property type="term" value="C:plasma membrane"/>
    <property type="evidence" value="ECO:0007669"/>
    <property type="project" value="UniProtKB-SubCell"/>
</dbReference>
<dbReference type="Pfam" id="PF03799">
    <property type="entry name" value="FtsQ_DivIB_C"/>
    <property type="match status" value="1"/>
</dbReference>
<dbReference type="HAMAP" id="MF_00911">
    <property type="entry name" value="FtsQ_subfam"/>
    <property type="match status" value="1"/>
</dbReference>
<dbReference type="GO" id="GO:0043093">
    <property type="term" value="P:FtsZ-dependent cytokinesis"/>
    <property type="evidence" value="ECO:0007669"/>
    <property type="project" value="UniProtKB-UniRule"/>
</dbReference>
<protein>
    <recommendedName>
        <fullName evidence="9">Cell division protein FtsQ</fullName>
    </recommendedName>
</protein>
<keyword evidence="6 9" id="KW-1133">Transmembrane helix</keyword>
<dbReference type="InterPro" id="IPR045335">
    <property type="entry name" value="FtsQ_C_sf"/>
</dbReference>
<dbReference type="InterPro" id="IPR005548">
    <property type="entry name" value="Cell_div_FtsQ/DivIB_C"/>
</dbReference>
<evidence type="ECO:0000256" key="1">
    <source>
        <dbReference type="ARBA" id="ARBA00004370"/>
    </source>
</evidence>
<evidence type="ECO:0000256" key="7">
    <source>
        <dbReference type="ARBA" id="ARBA00023136"/>
    </source>
</evidence>
<comment type="subcellular location">
    <subcellularLocation>
        <location evidence="9">Cell inner membrane</location>
        <topology evidence="9">Single-pass type II membrane protein</topology>
    </subcellularLocation>
    <subcellularLocation>
        <location evidence="1">Membrane</location>
    </subcellularLocation>
    <text evidence="9">Localizes to the division septum.</text>
</comment>
<dbReference type="GO" id="GO:0032153">
    <property type="term" value="C:cell division site"/>
    <property type="evidence" value="ECO:0007669"/>
    <property type="project" value="UniProtKB-UniRule"/>
</dbReference>
<evidence type="ECO:0000256" key="2">
    <source>
        <dbReference type="ARBA" id="ARBA00022475"/>
    </source>
</evidence>
<dbReference type="InterPro" id="IPR026579">
    <property type="entry name" value="FtsQ"/>
</dbReference>
<dbReference type="AlphaFoldDB" id="A0A364LJ76"/>
<dbReference type="PANTHER" id="PTHR35851">
    <property type="entry name" value="CELL DIVISION PROTEIN FTSQ"/>
    <property type="match status" value="1"/>
</dbReference>
<keyword evidence="4 9" id="KW-0132">Cell division</keyword>
<proteinExistence type="inferred from homology"/>
<comment type="subunit">
    <text evidence="9">Part of a complex composed of FtsB, FtsL and FtsQ.</text>
</comment>
<comment type="caution">
    <text evidence="11">The sequence shown here is derived from an EMBL/GenBank/DDBJ whole genome shotgun (WGS) entry which is preliminary data.</text>
</comment>
<dbReference type="PROSITE" id="PS51779">
    <property type="entry name" value="POTRA"/>
    <property type="match status" value="1"/>
</dbReference>
<evidence type="ECO:0000313" key="12">
    <source>
        <dbReference type="Proteomes" id="UP000249458"/>
    </source>
</evidence>
<dbReference type="Proteomes" id="UP000249458">
    <property type="component" value="Unassembled WGS sequence"/>
</dbReference>
<evidence type="ECO:0000256" key="5">
    <source>
        <dbReference type="ARBA" id="ARBA00022692"/>
    </source>
</evidence>
<keyword evidence="8 9" id="KW-0131">Cell cycle</keyword>
<evidence type="ECO:0000256" key="3">
    <source>
        <dbReference type="ARBA" id="ARBA00022519"/>
    </source>
</evidence>
<dbReference type="EMBL" id="MVJN01000005">
    <property type="protein sequence ID" value="RAP36545.1"/>
    <property type="molecule type" value="Genomic_DNA"/>
</dbReference>
<dbReference type="GO" id="GO:0090529">
    <property type="term" value="P:cell septum assembly"/>
    <property type="evidence" value="ECO:0007669"/>
    <property type="project" value="InterPro"/>
</dbReference>
<keyword evidence="5 9" id="KW-0812">Transmembrane</keyword>
<sequence length="239" mass="27401">MDGEKGQLRYASVLSLLIACALFLAARLIYLFVADPERFPISTVKIAASYHHISHKQLEEVLEKYLNDSFFSLSVGRLHTELSAFEWTRQVHIERVWPDTLKITLVEKIPFAKWNDAMLTEDGEMFNEGNSQTDILLPELSGPSNQYREVLQVYKKMSKILSIYGLHASSLELRDNHAWELGLDNGVQLRLGKRDLEKRILRFCKAYPAVFAEKSAQLASVDLRYPRGMAVQWKNEAGR</sequence>
<dbReference type="PROSITE" id="PS51257">
    <property type="entry name" value="PROKAR_LIPOPROTEIN"/>
    <property type="match status" value="1"/>
</dbReference>
<feature type="transmembrane region" description="Helical" evidence="9">
    <location>
        <begin position="12"/>
        <end position="33"/>
    </location>
</feature>
<keyword evidence="3 9" id="KW-0997">Cell inner membrane</keyword>
<organism evidence="11 12">
    <name type="scientific">Legionella quinlivanii</name>
    <dbReference type="NCBI Taxonomy" id="45073"/>
    <lineage>
        <taxon>Bacteria</taxon>
        <taxon>Pseudomonadati</taxon>
        <taxon>Pseudomonadota</taxon>
        <taxon>Gammaproteobacteria</taxon>
        <taxon>Legionellales</taxon>
        <taxon>Legionellaceae</taxon>
        <taxon>Legionella</taxon>
    </lineage>
</organism>
<feature type="domain" description="POTRA" evidence="10">
    <location>
        <begin position="39"/>
        <end position="108"/>
    </location>
</feature>
<evidence type="ECO:0000259" key="10">
    <source>
        <dbReference type="PROSITE" id="PS51779"/>
    </source>
</evidence>
<evidence type="ECO:0000256" key="8">
    <source>
        <dbReference type="ARBA" id="ARBA00023306"/>
    </source>
</evidence>
<dbReference type="PANTHER" id="PTHR35851:SF1">
    <property type="entry name" value="CELL DIVISION PROTEIN FTSQ"/>
    <property type="match status" value="1"/>
</dbReference>
<dbReference type="RefSeq" id="WP_112219285.1">
    <property type="nucleotide sequence ID" value="NZ_MVJN01000005.1"/>
</dbReference>
<gene>
    <name evidence="9" type="primary">ftsQ</name>
    <name evidence="11" type="ORF">B1207_06970</name>
</gene>
<dbReference type="Gene3D" id="3.40.50.11690">
    <property type="entry name" value="Cell division protein FtsQ/DivIB"/>
    <property type="match status" value="1"/>
</dbReference>
<dbReference type="Gene3D" id="3.10.20.310">
    <property type="entry name" value="membrane protein fhac"/>
    <property type="match status" value="1"/>
</dbReference>
<comment type="function">
    <text evidence="9">Essential cell division protein. May link together the upstream cell division proteins, which are predominantly cytoplasmic, with the downstream cell division proteins, which are predominantly periplasmic. May control correct divisome assembly.</text>
</comment>
<evidence type="ECO:0000256" key="4">
    <source>
        <dbReference type="ARBA" id="ARBA00022618"/>
    </source>
</evidence>
<comment type="similarity">
    <text evidence="9">Belongs to the FtsQ/DivIB family. FtsQ subfamily.</text>
</comment>
<evidence type="ECO:0000256" key="6">
    <source>
        <dbReference type="ARBA" id="ARBA00022989"/>
    </source>
</evidence>
<dbReference type="InterPro" id="IPR013685">
    <property type="entry name" value="POTRA_FtsQ_type"/>
</dbReference>
<dbReference type="Pfam" id="PF08478">
    <property type="entry name" value="POTRA_1"/>
    <property type="match status" value="1"/>
</dbReference>
<reference evidence="11 12" key="1">
    <citation type="submission" date="2017-02" db="EMBL/GenBank/DDBJ databases">
        <title>Legionella quilivanii strain from human: case report and whole genome sequencing analysis.</title>
        <authorList>
            <person name="Lalancette C."/>
            <person name="Leduc J.-M."/>
            <person name="Levesque S."/>
            <person name="Fournier E."/>
            <person name="Saoud J."/>
            <person name="Faucher S.P."/>
            <person name="Bernard K."/>
            <person name="Martineau C."/>
            <person name="Longtin J."/>
        </authorList>
    </citation>
    <scope>NUCLEOTIDE SEQUENCE [LARGE SCALE GENOMIC DNA]</scope>
    <source>
        <strain evidence="11 12">ID143958</strain>
    </source>
</reference>
<evidence type="ECO:0000256" key="9">
    <source>
        <dbReference type="HAMAP-Rule" id="MF_00911"/>
    </source>
</evidence>
<dbReference type="InterPro" id="IPR034746">
    <property type="entry name" value="POTRA"/>
</dbReference>
<name>A0A364LJ76_9GAMM</name>
<keyword evidence="2 9" id="KW-1003">Cell membrane</keyword>